<dbReference type="AlphaFoldDB" id="A0AAW9K995"/>
<sequence length="114" mass="12389">MRGDPAIPPNRYGAGQLAASYAQTRSYAAQYLRGIPFQGEAMRFALLASEAYEQASEALSEFSAVVPFMRTADALSQEQCEKCAGYLEQAKAFETAAIGYLEKAINHLEKGNSL</sequence>
<evidence type="ECO:0000313" key="1">
    <source>
        <dbReference type="EMBL" id="MDZ7543285.1"/>
    </source>
</evidence>
<evidence type="ECO:0000313" key="2">
    <source>
        <dbReference type="Proteomes" id="UP001288944"/>
    </source>
</evidence>
<accession>A0AAW9K995</accession>
<gene>
    <name evidence="1" type="ORF">GNF83_19320</name>
</gene>
<dbReference type="Proteomes" id="UP001288944">
    <property type="component" value="Unassembled WGS sequence"/>
</dbReference>
<protein>
    <submittedName>
        <fullName evidence="1">Uncharacterized protein</fullName>
    </submittedName>
</protein>
<proteinExistence type="predicted"/>
<organism evidence="1 2">
    <name type="scientific">Clostridium perfringens</name>
    <dbReference type="NCBI Taxonomy" id="1502"/>
    <lineage>
        <taxon>Bacteria</taxon>
        <taxon>Bacillati</taxon>
        <taxon>Bacillota</taxon>
        <taxon>Clostridia</taxon>
        <taxon>Eubacteriales</taxon>
        <taxon>Clostridiaceae</taxon>
        <taxon>Clostridium</taxon>
    </lineage>
</organism>
<reference evidence="1" key="1">
    <citation type="submission" date="2019-11" db="EMBL/GenBank/DDBJ databases">
        <title>Characterization of Clostridium perfringens isolates from swine manure treated agricultural soils.</title>
        <authorList>
            <person name="Wushke S.T."/>
        </authorList>
    </citation>
    <scope>NUCLEOTIDE SEQUENCE</scope>
    <source>
        <strain evidence="1">X62</strain>
    </source>
</reference>
<dbReference type="EMBL" id="WNUR01001016">
    <property type="protein sequence ID" value="MDZ7543285.1"/>
    <property type="molecule type" value="Genomic_DNA"/>
</dbReference>
<comment type="caution">
    <text evidence="1">The sequence shown here is derived from an EMBL/GenBank/DDBJ whole genome shotgun (WGS) entry which is preliminary data.</text>
</comment>
<name>A0AAW9K995_CLOPF</name>